<protein>
    <submittedName>
        <fullName evidence="2">Uncharacterized protein</fullName>
    </submittedName>
</protein>
<proteinExistence type="predicted"/>
<accession>A0A915D8R8</accession>
<evidence type="ECO:0000313" key="1">
    <source>
        <dbReference type="Proteomes" id="UP000887574"/>
    </source>
</evidence>
<reference evidence="2" key="1">
    <citation type="submission" date="2022-11" db="UniProtKB">
        <authorList>
            <consortium name="WormBaseParasite"/>
        </authorList>
    </citation>
    <scope>IDENTIFICATION</scope>
</reference>
<dbReference type="Proteomes" id="UP000887574">
    <property type="component" value="Unplaced"/>
</dbReference>
<dbReference type="AlphaFoldDB" id="A0A915D8R8"/>
<dbReference type="WBParaSite" id="jg16744">
    <property type="protein sequence ID" value="jg16744"/>
    <property type="gene ID" value="jg16744"/>
</dbReference>
<name>A0A915D8R8_9BILA</name>
<keyword evidence="1" id="KW-1185">Reference proteome</keyword>
<organism evidence="1 2">
    <name type="scientific">Ditylenchus dipsaci</name>
    <dbReference type="NCBI Taxonomy" id="166011"/>
    <lineage>
        <taxon>Eukaryota</taxon>
        <taxon>Metazoa</taxon>
        <taxon>Ecdysozoa</taxon>
        <taxon>Nematoda</taxon>
        <taxon>Chromadorea</taxon>
        <taxon>Rhabditida</taxon>
        <taxon>Tylenchina</taxon>
        <taxon>Tylenchomorpha</taxon>
        <taxon>Sphaerularioidea</taxon>
        <taxon>Anguinidae</taxon>
        <taxon>Anguininae</taxon>
        <taxon>Ditylenchus</taxon>
    </lineage>
</organism>
<evidence type="ECO:0000313" key="2">
    <source>
        <dbReference type="WBParaSite" id="jg16744"/>
    </source>
</evidence>
<sequence length="231" mass="26719">MLFEYTKTGEYNINGASHHENCNGFTENEIKMKDLDRKMREEVRSDVAALPMATWEKVTLKESEKKGEDVTNLSYLAMKFPSYEEVKYQSGRLRRNGVLNVEDPFELPEIYKNTRAQERWELLSDRSNGIALFFSDRSLLVASQCKYLAVDATFEVCPKSFRQLLTIHGKISKFLAEHIADNWCKLLMPNEETRRKHVKDVRTQAEDSSNVDSYARDIDFATASNFSKSMC</sequence>